<dbReference type="SMART" id="SM00874">
    <property type="entry name" value="B5"/>
    <property type="match status" value="1"/>
</dbReference>
<dbReference type="Pfam" id="PF03484">
    <property type="entry name" value="B5"/>
    <property type="match status" value="1"/>
</dbReference>
<dbReference type="PANTHER" id="PTHR10947">
    <property type="entry name" value="PHENYLALANYL-TRNA SYNTHETASE BETA CHAIN AND LEUCINE-RICH REPEAT-CONTAINING PROTEIN 47"/>
    <property type="match status" value="1"/>
</dbReference>
<evidence type="ECO:0000256" key="13">
    <source>
        <dbReference type="ARBA" id="ARBA00023146"/>
    </source>
</evidence>
<dbReference type="InterPro" id="IPR005121">
    <property type="entry name" value="Fdx_antiC-bd"/>
</dbReference>
<dbReference type="GO" id="GO:0000049">
    <property type="term" value="F:tRNA binding"/>
    <property type="evidence" value="ECO:0007669"/>
    <property type="project" value="UniProtKB-UniRule"/>
</dbReference>
<dbReference type="GO" id="GO:0009328">
    <property type="term" value="C:phenylalanine-tRNA ligase complex"/>
    <property type="evidence" value="ECO:0007669"/>
    <property type="project" value="TreeGrafter"/>
</dbReference>
<keyword evidence="21" id="KW-1185">Reference proteome</keyword>
<dbReference type="SUPFAM" id="SSF50249">
    <property type="entry name" value="Nucleic acid-binding proteins"/>
    <property type="match status" value="1"/>
</dbReference>
<evidence type="ECO:0000256" key="9">
    <source>
        <dbReference type="ARBA" id="ARBA00022840"/>
    </source>
</evidence>
<dbReference type="InterPro" id="IPR036690">
    <property type="entry name" value="Fdx_antiC-bd_sf"/>
</dbReference>
<dbReference type="SMART" id="SM00873">
    <property type="entry name" value="B3_4"/>
    <property type="match status" value="1"/>
</dbReference>
<keyword evidence="10 15" id="KW-0460">Magnesium</keyword>
<dbReference type="Pfam" id="PF17759">
    <property type="entry name" value="tRNA_synthFbeta"/>
    <property type="match status" value="1"/>
</dbReference>
<evidence type="ECO:0000256" key="12">
    <source>
        <dbReference type="ARBA" id="ARBA00022917"/>
    </source>
</evidence>
<dbReference type="Gene3D" id="2.40.50.140">
    <property type="entry name" value="Nucleic acid-binding proteins"/>
    <property type="match status" value="1"/>
</dbReference>
<dbReference type="CDD" id="cd00769">
    <property type="entry name" value="PheRS_beta_core"/>
    <property type="match status" value="1"/>
</dbReference>
<evidence type="ECO:0000256" key="7">
    <source>
        <dbReference type="ARBA" id="ARBA00022723"/>
    </source>
</evidence>
<dbReference type="Gene3D" id="3.30.70.380">
    <property type="entry name" value="Ferrodoxin-fold anticodon-binding domain"/>
    <property type="match status" value="1"/>
</dbReference>
<evidence type="ECO:0000313" key="21">
    <source>
        <dbReference type="Proteomes" id="UP001139451"/>
    </source>
</evidence>
<dbReference type="Pfam" id="PF01588">
    <property type="entry name" value="tRNA_bind"/>
    <property type="match status" value="1"/>
</dbReference>
<evidence type="ECO:0000256" key="2">
    <source>
        <dbReference type="ARBA" id="ARBA00008653"/>
    </source>
</evidence>
<keyword evidence="13 15" id="KW-0030">Aminoacyl-tRNA synthetase</keyword>
<comment type="cofactor">
    <cofactor evidence="15">
        <name>Mg(2+)</name>
        <dbReference type="ChEBI" id="CHEBI:18420"/>
    </cofactor>
    <text evidence="15">Binds 2 magnesium ions per tetramer.</text>
</comment>
<dbReference type="PROSITE" id="PS51447">
    <property type="entry name" value="FDX_ACB"/>
    <property type="match status" value="1"/>
</dbReference>
<comment type="subcellular location">
    <subcellularLocation>
        <location evidence="1 15">Cytoplasm</location>
    </subcellularLocation>
</comment>
<keyword evidence="11 16" id="KW-0694">RNA-binding</keyword>
<dbReference type="Pfam" id="PF03147">
    <property type="entry name" value="FDX-ACB"/>
    <property type="match status" value="1"/>
</dbReference>
<keyword evidence="12 15" id="KW-0648">Protein biosynthesis</keyword>
<dbReference type="AlphaFoldDB" id="A0A9X2KN24"/>
<dbReference type="Gene3D" id="3.50.40.10">
    <property type="entry name" value="Phenylalanyl-trna Synthetase, Chain B, domain 3"/>
    <property type="match status" value="1"/>
</dbReference>
<evidence type="ECO:0000256" key="1">
    <source>
        <dbReference type="ARBA" id="ARBA00004496"/>
    </source>
</evidence>
<feature type="domain" description="FDX-ACB" evidence="18">
    <location>
        <begin position="745"/>
        <end position="837"/>
    </location>
</feature>
<dbReference type="InterPro" id="IPR009061">
    <property type="entry name" value="DNA-bd_dom_put_sf"/>
</dbReference>
<dbReference type="SUPFAM" id="SSF54991">
    <property type="entry name" value="Anticodon-binding domain of PheRS"/>
    <property type="match status" value="1"/>
</dbReference>
<evidence type="ECO:0000256" key="6">
    <source>
        <dbReference type="ARBA" id="ARBA00022598"/>
    </source>
</evidence>
<dbReference type="SUPFAM" id="SSF56037">
    <property type="entry name" value="PheT/TilS domain"/>
    <property type="match status" value="1"/>
</dbReference>
<keyword evidence="9 15" id="KW-0067">ATP-binding</keyword>
<dbReference type="Proteomes" id="UP001139451">
    <property type="component" value="Unassembled WGS sequence"/>
</dbReference>
<keyword evidence="6 15" id="KW-0436">Ligase</keyword>
<evidence type="ECO:0000259" key="18">
    <source>
        <dbReference type="PROSITE" id="PS51447"/>
    </source>
</evidence>
<evidence type="ECO:0000259" key="19">
    <source>
        <dbReference type="PROSITE" id="PS51483"/>
    </source>
</evidence>
<dbReference type="GO" id="GO:0005524">
    <property type="term" value="F:ATP binding"/>
    <property type="evidence" value="ECO:0007669"/>
    <property type="project" value="UniProtKB-UniRule"/>
</dbReference>
<evidence type="ECO:0000256" key="4">
    <source>
        <dbReference type="ARBA" id="ARBA00022490"/>
    </source>
</evidence>
<feature type="domain" description="TRNA-binding" evidence="17">
    <location>
        <begin position="39"/>
        <end position="156"/>
    </location>
</feature>
<evidence type="ECO:0000256" key="15">
    <source>
        <dbReference type="HAMAP-Rule" id="MF_00283"/>
    </source>
</evidence>
<dbReference type="InterPro" id="IPR041616">
    <property type="entry name" value="PheRS_beta_core"/>
</dbReference>
<feature type="binding site" evidence="15">
    <location>
        <position position="502"/>
    </location>
    <ligand>
        <name>Mg(2+)</name>
        <dbReference type="ChEBI" id="CHEBI:18420"/>
        <note>shared with alpha subunit</note>
    </ligand>
</feature>
<sequence length="838" mass="89300">MKFTLSWLKDHLDTDASVETIAATLNRIGIEVEGVTDAGAALAPFRIARVVSAERHPQADKLQVLMVDAGPDYNGGQPVQVVCGAPNAEAYMYGVFAPPGTYVPGSGITIRESAIRGVESFGMMCSTRELGLGDEHDGIISLPDHSPLPVQGTPYADYAGLNDPVFDVSITPNRPDCMGVRGIARDLAAAGLGTLVEYTISFHPDAYWPWYNVREKAGDPIPHIKLDAAPPKVRIEDAEGCPRFYAQRLTGCTNRESPEWLQRRLRAIGQKPISALVDVTNYFTVDVGRPLHVYDEAKLSGSLVARKAKPGENVLALNGKTYTLDETMTVIADDVAVHDIGGIMGGEHSGVSETTTDVVIECAYFAPDTIARTGQKLNLTSDARQRFERGVDPCIMYDGLYMATRLMHDICGGTASGIIEAEARDIALPQPVAYDPSLAETLGGLALPDKQQHEILDSLGFWLIDDAGEQFWLHDGTPDAPWIVGVPSWRPDIDGPADIVEEVIRIAGIDNVPSTPLPRAPGVAKPTATPEQKLERRLRRTAAARGLNEAVTWSFIAEQEAAAVGGGAWSLANPISEDLKVMRPSLLPGLLMAAGRNLKRGATSVRLFELGRRYLADGERLTLTALLTGDRTPRGWASGKAQPFTAYDAKAEALALLEAAGAPAGNLQVMGEAGDAWHPGQSATLRLGPKTVLASFGMLHPALLKAFDLDGPAAAVEIFLDAIPAKRGGANERGGGFMRPAYTPPALQAVTRDFAFLVPDALAAGDLVRAIRGADKAAITDARLFDLFTGAGVEEGHKSLAIEVTLQPGDKSFTDAELKAIADKIVAAASKLGATLRG</sequence>
<evidence type="ECO:0000256" key="11">
    <source>
        <dbReference type="ARBA" id="ARBA00022884"/>
    </source>
</evidence>
<protein>
    <recommendedName>
        <fullName evidence="15">Phenylalanine--tRNA ligase beta subunit</fullName>
        <ecNumber evidence="15">6.1.1.20</ecNumber>
    </recommendedName>
    <alternativeName>
        <fullName evidence="15">Phenylalanyl-tRNA synthetase beta subunit</fullName>
        <shortName evidence="15">PheRS</shortName>
    </alternativeName>
</protein>
<dbReference type="InterPro" id="IPR033714">
    <property type="entry name" value="tRNA_bind_bactPheRS"/>
</dbReference>
<dbReference type="Gene3D" id="3.30.930.10">
    <property type="entry name" value="Bira Bifunctional Protein, Domain 2"/>
    <property type="match status" value="1"/>
</dbReference>
<dbReference type="PROSITE" id="PS51483">
    <property type="entry name" value="B5"/>
    <property type="match status" value="1"/>
</dbReference>
<dbReference type="InterPro" id="IPR004532">
    <property type="entry name" value="Phe-tRNA-ligase_IIc_bsu_bact"/>
</dbReference>
<dbReference type="RefSeq" id="WP_254295704.1">
    <property type="nucleotide sequence ID" value="NZ_JAMLDX010000017.1"/>
</dbReference>
<keyword evidence="7 15" id="KW-0479">Metal-binding</keyword>
<dbReference type="InterPro" id="IPR020825">
    <property type="entry name" value="Phe-tRNA_synthase-like_B3/B4"/>
</dbReference>
<feature type="binding site" evidence="15">
    <location>
        <position position="492"/>
    </location>
    <ligand>
        <name>Mg(2+)</name>
        <dbReference type="ChEBI" id="CHEBI:18420"/>
        <note>shared with alpha subunit</note>
    </ligand>
</feature>
<keyword evidence="8 15" id="KW-0547">Nucleotide-binding</keyword>
<name>A0A9X2KN24_9SPHN</name>
<feature type="domain" description="B5" evidence="19">
    <location>
        <begin position="427"/>
        <end position="514"/>
    </location>
</feature>
<evidence type="ECO:0000256" key="5">
    <source>
        <dbReference type="ARBA" id="ARBA00022555"/>
    </source>
</evidence>
<dbReference type="NCBIfam" id="TIGR00472">
    <property type="entry name" value="pheT_bact"/>
    <property type="match status" value="1"/>
</dbReference>
<dbReference type="GO" id="GO:0006432">
    <property type="term" value="P:phenylalanyl-tRNA aminoacylation"/>
    <property type="evidence" value="ECO:0007669"/>
    <property type="project" value="UniProtKB-UniRule"/>
</dbReference>
<evidence type="ECO:0000256" key="10">
    <source>
        <dbReference type="ARBA" id="ARBA00022842"/>
    </source>
</evidence>
<evidence type="ECO:0000256" key="8">
    <source>
        <dbReference type="ARBA" id="ARBA00022741"/>
    </source>
</evidence>
<feature type="binding site" evidence="15">
    <location>
        <position position="501"/>
    </location>
    <ligand>
        <name>Mg(2+)</name>
        <dbReference type="ChEBI" id="CHEBI:18420"/>
        <note>shared with alpha subunit</note>
    </ligand>
</feature>
<organism evidence="20 21">
    <name type="scientific">Sphingomonas tagetis</name>
    <dbReference type="NCBI Taxonomy" id="2949092"/>
    <lineage>
        <taxon>Bacteria</taxon>
        <taxon>Pseudomonadati</taxon>
        <taxon>Pseudomonadota</taxon>
        <taxon>Alphaproteobacteria</taxon>
        <taxon>Sphingomonadales</taxon>
        <taxon>Sphingomonadaceae</taxon>
        <taxon>Sphingomonas</taxon>
    </lineage>
</organism>
<evidence type="ECO:0000256" key="3">
    <source>
        <dbReference type="ARBA" id="ARBA00011209"/>
    </source>
</evidence>
<dbReference type="Gene3D" id="3.30.56.10">
    <property type="match status" value="2"/>
</dbReference>
<dbReference type="CDD" id="cd02796">
    <property type="entry name" value="tRNA_bind_bactPheRS"/>
    <property type="match status" value="1"/>
</dbReference>
<dbReference type="InterPro" id="IPR002547">
    <property type="entry name" value="tRNA-bd_dom"/>
</dbReference>
<dbReference type="InterPro" id="IPR012340">
    <property type="entry name" value="NA-bd_OB-fold"/>
</dbReference>
<dbReference type="EC" id="6.1.1.20" evidence="15"/>
<dbReference type="PROSITE" id="PS50886">
    <property type="entry name" value="TRBD"/>
    <property type="match status" value="1"/>
</dbReference>
<dbReference type="GO" id="GO:0004826">
    <property type="term" value="F:phenylalanine-tRNA ligase activity"/>
    <property type="evidence" value="ECO:0007669"/>
    <property type="project" value="UniProtKB-UniRule"/>
</dbReference>
<comment type="subunit">
    <text evidence="3 15">Tetramer of two alpha and two beta subunits.</text>
</comment>
<accession>A0A9X2KN24</accession>
<evidence type="ECO:0000259" key="17">
    <source>
        <dbReference type="PROSITE" id="PS50886"/>
    </source>
</evidence>
<gene>
    <name evidence="15 20" type="primary">pheT</name>
    <name evidence="20" type="ORF">M9978_18125</name>
</gene>
<dbReference type="EMBL" id="JAMLDX010000017">
    <property type="protein sequence ID" value="MCP3732342.1"/>
    <property type="molecule type" value="Genomic_DNA"/>
</dbReference>
<dbReference type="PANTHER" id="PTHR10947:SF0">
    <property type="entry name" value="PHENYLALANINE--TRNA LIGASE BETA SUBUNIT"/>
    <property type="match status" value="1"/>
</dbReference>
<dbReference type="SUPFAM" id="SSF55681">
    <property type="entry name" value="Class II aaRS and biotin synthetases"/>
    <property type="match status" value="1"/>
</dbReference>
<dbReference type="HAMAP" id="MF_00283">
    <property type="entry name" value="Phe_tRNA_synth_beta1"/>
    <property type="match status" value="1"/>
</dbReference>
<comment type="similarity">
    <text evidence="2 15">Belongs to the phenylalanyl-tRNA synthetase beta subunit family. Type 1 subfamily.</text>
</comment>
<keyword evidence="5 16" id="KW-0820">tRNA-binding</keyword>
<dbReference type="SUPFAM" id="SSF46955">
    <property type="entry name" value="Putative DNA-binding domain"/>
    <property type="match status" value="1"/>
</dbReference>
<dbReference type="InterPro" id="IPR005146">
    <property type="entry name" value="B3/B4_tRNA-bd"/>
</dbReference>
<reference evidence="20" key="1">
    <citation type="submission" date="2022-05" db="EMBL/GenBank/DDBJ databases">
        <title>Sphingomonas sp. strain MG17 Genome sequencing and assembly.</title>
        <authorList>
            <person name="Kim I."/>
        </authorList>
    </citation>
    <scope>NUCLEOTIDE SEQUENCE</scope>
    <source>
        <strain evidence="20">MG17</strain>
    </source>
</reference>
<proteinExistence type="inferred from homology"/>
<comment type="caution">
    <text evidence="20">The sequence shown here is derived from an EMBL/GenBank/DDBJ whole genome shotgun (WGS) entry which is preliminary data.</text>
</comment>
<dbReference type="Pfam" id="PF03483">
    <property type="entry name" value="B3_4"/>
    <property type="match status" value="1"/>
</dbReference>
<dbReference type="SMART" id="SM00896">
    <property type="entry name" value="FDX-ACB"/>
    <property type="match status" value="1"/>
</dbReference>
<dbReference type="InterPro" id="IPR005147">
    <property type="entry name" value="tRNA_synthase_B5-dom"/>
</dbReference>
<dbReference type="GO" id="GO:0000287">
    <property type="term" value="F:magnesium ion binding"/>
    <property type="evidence" value="ECO:0007669"/>
    <property type="project" value="UniProtKB-UniRule"/>
</dbReference>
<comment type="catalytic activity">
    <reaction evidence="14 15">
        <text>tRNA(Phe) + L-phenylalanine + ATP = L-phenylalanyl-tRNA(Phe) + AMP + diphosphate + H(+)</text>
        <dbReference type="Rhea" id="RHEA:19413"/>
        <dbReference type="Rhea" id="RHEA-COMP:9668"/>
        <dbReference type="Rhea" id="RHEA-COMP:9699"/>
        <dbReference type="ChEBI" id="CHEBI:15378"/>
        <dbReference type="ChEBI" id="CHEBI:30616"/>
        <dbReference type="ChEBI" id="CHEBI:33019"/>
        <dbReference type="ChEBI" id="CHEBI:58095"/>
        <dbReference type="ChEBI" id="CHEBI:78442"/>
        <dbReference type="ChEBI" id="CHEBI:78531"/>
        <dbReference type="ChEBI" id="CHEBI:456215"/>
        <dbReference type="EC" id="6.1.1.20"/>
    </reaction>
</comment>
<evidence type="ECO:0000313" key="20">
    <source>
        <dbReference type="EMBL" id="MCP3732342.1"/>
    </source>
</evidence>
<dbReference type="InterPro" id="IPR045864">
    <property type="entry name" value="aa-tRNA-synth_II/BPL/LPL"/>
</dbReference>
<keyword evidence="4 15" id="KW-0963">Cytoplasm</keyword>
<evidence type="ECO:0000256" key="16">
    <source>
        <dbReference type="PROSITE-ProRule" id="PRU00209"/>
    </source>
</evidence>
<dbReference type="InterPro" id="IPR045060">
    <property type="entry name" value="Phe-tRNA-ligase_IIc_bsu"/>
</dbReference>
<evidence type="ECO:0000256" key="14">
    <source>
        <dbReference type="ARBA" id="ARBA00049255"/>
    </source>
</evidence>
<feature type="binding site" evidence="15">
    <location>
        <position position="498"/>
    </location>
    <ligand>
        <name>Mg(2+)</name>
        <dbReference type="ChEBI" id="CHEBI:18420"/>
        <note>shared with alpha subunit</note>
    </ligand>
</feature>